<accession>A0ABV9SA06</accession>
<evidence type="ECO:0000256" key="2">
    <source>
        <dbReference type="SAM" id="SignalP"/>
    </source>
</evidence>
<evidence type="ECO:0000256" key="1">
    <source>
        <dbReference type="SAM" id="MobiDB-lite"/>
    </source>
</evidence>
<dbReference type="Proteomes" id="UP001595859">
    <property type="component" value="Unassembled WGS sequence"/>
</dbReference>
<comment type="caution">
    <text evidence="3">The sequence shown here is derived from an EMBL/GenBank/DDBJ whole genome shotgun (WGS) entry which is preliminary data.</text>
</comment>
<protein>
    <submittedName>
        <fullName evidence="3">Uncharacterized protein</fullName>
    </submittedName>
</protein>
<name>A0ABV9SA06_9PSEU</name>
<evidence type="ECO:0000313" key="3">
    <source>
        <dbReference type="EMBL" id="MFC4857744.1"/>
    </source>
</evidence>
<dbReference type="EMBL" id="JBHSIS010000020">
    <property type="protein sequence ID" value="MFC4857744.1"/>
    <property type="molecule type" value="Genomic_DNA"/>
</dbReference>
<dbReference type="RefSeq" id="WP_378059735.1">
    <property type="nucleotide sequence ID" value="NZ_JBHSIS010000020.1"/>
</dbReference>
<feature type="chain" id="PRO_5045888735" evidence="2">
    <location>
        <begin position="20"/>
        <end position="84"/>
    </location>
</feature>
<evidence type="ECO:0000313" key="4">
    <source>
        <dbReference type="Proteomes" id="UP001595859"/>
    </source>
</evidence>
<gene>
    <name evidence="3" type="ORF">ACFPCV_29955</name>
</gene>
<sequence>MRRCLAVVVACVLAVPACGVGSEDEPQIIEESTQQPLPATPSFDTEPSPTRPTSPTTSSSAQTSVSSTAPGTGSSSEQTPTPMR</sequence>
<feature type="signal peptide" evidence="2">
    <location>
        <begin position="1"/>
        <end position="19"/>
    </location>
</feature>
<keyword evidence="4" id="KW-1185">Reference proteome</keyword>
<organism evidence="3 4">
    <name type="scientific">Actinophytocola glycyrrhizae</name>
    <dbReference type="NCBI Taxonomy" id="2044873"/>
    <lineage>
        <taxon>Bacteria</taxon>
        <taxon>Bacillati</taxon>
        <taxon>Actinomycetota</taxon>
        <taxon>Actinomycetes</taxon>
        <taxon>Pseudonocardiales</taxon>
        <taxon>Pseudonocardiaceae</taxon>
    </lineage>
</organism>
<feature type="compositionally biased region" description="Polar residues" evidence="1">
    <location>
        <begin position="71"/>
        <end position="84"/>
    </location>
</feature>
<feature type="region of interest" description="Disordered" evidence="1">
    <location>
        <begin position="20"/>
        <end position="84"/>
    </location>
</feature>
<reference evidence="4" key="1">
    <citation type="journal article" date="2019" name="Int. J. Syst. Evol. Microbiol.">
        <title>The Global Catalogue of Microorganisms (GCM) 10K type strain sequencing project: providing services to taxonomists for standard genome sequencing and annotation.</title>
        <authorList>
            <consortium name="The Broad Institute Genomics Platform"/>
            <consortium name="The Broad Institute Genome Sequencing Center for Infectious Disease"/>
            <person name="Wu L."/>
            <person name="Ma J."/>
        </authorList>
    </citation>
    <scope>NUCLEOTIDE SEQUENCE [LARGE SCALE GENOMIC DNA]</scope>
    <source>
        <strain evidence="4">ZS-22-S1</strain>
    </source>
</reference>
<proteinExistence type="predicted"/>
<feature type="compositionally biased region" description="Low complexity" evidence="1">
    <location>
        <begin position="45"/>
        <end position="70"/>
    </location>
</feature>
<keyword evidence="2" id="KW-0732">Signal</keyword>